<dbReference type="PRINTS" id="PR00081">
    <property type="entry name" value="GDHRDH"/>
</dbReference>
<proteinExistence type="inferred from homology"/>
<protein>
    <submittedName>
        <fullName evidence="3">NAD(P)-dependent dehydrogenase, short-chain alcohol dehydrogenase family</fullName>
    </submittedName>
</protein>
<dbReference type="InterPro" id="IPR036291">
    <property type="entry name" value="NAD(P)-bd_dom_sf"/>
</dbReference>
<dbReference type="PANTHER" id="PTHR43658">
    <property type="entry name" value="SHORT-CHAIN DEHYDROGENASE/REDUCTASE"/>
    <property type="match status" value="1"/>
</dbReference>
<gene>
    <name evidence="3" type="ORF">SAMN04488568_11083</name>
</gene>
<dbReference type="RefSeq" id="WP_091770086.1">
    <property type="nucleotide sequence ID" value="NZ_FNHG01000010.1"/>
</dbReference>
<organism evidence="3 4">
    <name type="scientific">Maricaulis salignorans</name>
    <dbReference type="NCBI Taxonomy" id="144026"/>
    <lineage>
        <taxon>Bacteria</taxon>
        <taxon>Pseudomonadati</taxon>
        <taxon>Pseudomonadota</taxon>
        <taxon>Alphaproteobacteria</taxon>
        <taxon>Maricaulales</taxon>
        <taxon>Maricaulaceae</taxon>
        <taxon>Maricaulis</taxon>
    </lineage>
</organism>
<dbReference type="EMBL" id="FNHG01000010">
    <property type="protein sequence ID" value="SDM39242.1"/>
    <property type="molecule type" value="Genomic_DNA"/>
</dbReference>
<reference evidence="3 4" key="1">
    <citation type="submission" date="2016-10" db="EMBL/GenBank/DDBJ databases">
        <authorList>
            <person name="de Groot N.N."/>
        </authorList>
    </citation>
    <scope>NUCLEOTIDE SEQUENCE [LARGE SCALE GENOMIC DNA]</scope>
    <source>
        <strain evidence="3 4">DSM 16077</strain>
    </source>
</reference>
<dbReference type="PROSITE" id="PS00061">
    <property type="entry name" value="ADH_SHORT"/>
    <property type="match status" value="1"/>
</dbReference>
<evidence type="ECO:0000313" key="3">
    <source>
        <dbReference type="EMBL" id="SDM39242.1"/>
    </source>
</evidence>
<dbReference type="AlphaFoldDB" id="A0A1G9SUX5"/>
<dbReference type="STRING" id="144026.SAMN04488568_11083"/>
<dbReference type="Pfam" id="PF00106">
    <property type="entry name" value="adh_short"/>
    <property type="match status" value="1"/>
</dbReference>
<dbReference type="InterPro" id="IPR002347">
    <property type="entry name" value="SDR_fam"/>
</dbReference>
<evidence type="ECO:0000313" key="4">
    <source>
        <dbReference type="Proteomes" id="UP000199759"/>
    </source>
</evidence>
<evidence type="ECO:0000256" key="1">
    <source>
        <dbReference type="ARBA" id="ARBA00023002"/>
    </source>
</evidence>
<evidence type="ECO:0000256" key="2">
    <source>
        <dbReference type="RuleBase" id="RU000363"/>
    </source>
</evidence>
<dbReference type="Gene3D" id="3.40.50.720">
    <property type="entry name" value="NAD(P)-binding Rossmann-like Domain"/>
    <property type="match status" value="1"/>
</dbReference>
<dbReference type="InterPro" id="IPR020904">
    <property type="entry name" value="Sc_DH/Rdtase_CS"/>
</dbReference>
<keyword evidence="1" id="KW-0560">Oxidoreductase</keyword>
<accession>A0A1G9SUX5</accession>
<keyword evidence="4" id="KW-1185">Reference proteome</keyword>
<dbReference type="Proteomes" id="UP000199759">
    <property type="component" value="Unassembled WGS sequence"/>
</dbReference>
<dbReference type="SUPFAM" id="SSF51735">
    <property type="entry name" value="NAD(P)-binding Rossmann-fold domains"/>
    <property type="match status" value="1"/>
</dbReference>
<dbReference type="PRINTS" id="PR00080">
    <property type="entry name" value="SDRFAMILY"/>
</dbReference>
<dbReference type="OrthoDB" id="9795647at2"/>
<name>A0A1G9SUX5_9PROT</name>
<dbReference type="PANTHER" id="PTHR43658:SF8">
    <property type="entry name" value="17-BETA-HYDROXYSTEROID DEHYDROGENASE 14-RELATED"/>
    <property type="match status" value="1"/>
</dbReference>
<sequence>MKIDASIAAIVTGGASGLGEGSARRLAADGAKVAIFDMNAERGEMVAKEIGGVFCQVNVADEASVDAGFAKARAAHGQERVFVNCAGIGWAEKTARRSSSTGEIAAHSFAGFSKVIAINLIGSFICAAKSAAGMMSLDPNGGSGRGVIINTASVAAQDGQIGQVAYAASKGGIYGMTLPMARDLAREGIRVNTILPGFFETPIYQQMPPEVKVSLASHLQFPQRFGTPAEYADLVAFMVTSDYINAECVRLDAGARMPPK</sequence>
<comment type="similarity">
    <text evidence="2">Belongs to the short-chain dehydrogenases/reductases (SDR) family.</text>
</comment>
<dbReference type="GO" id="GO:0016491">
    <property type="term" value="F:oxidoreductase activity"/>
    <property type="evidence" value="ECO:0007669"/>
    <property type="project" value="UniProtKB-KW"/>
</dbReference>